<keyword evidence="2 3" id="KW-0802">TPR repeat</keyword>
<dbReference type="InterPro" id="IPR011990">
    <property type="entry name" value="TPR-like_helical_dom_sf"/>
</dbReference>
<dbReference type="Proteomes" id="UP001346149">
    <property type="component" value="Unassembled WGS sequence"/>
</dbReference>
<keyword evidence="1" id="KW-0677">Repeat</keyword>
<name>A0AAN7R4R8_TRANT</name>
<protein>
    <submittedName>
        <fullName evidence="5">Uncharacterized protein</fullName>
    </submittedName>
</protein>
<dbReference type="SMART" id="SM00028">
    <property type="entry name" value="TPR"/>
    <property type="match status" value="1"/>
</dbReference>
<dbReference type="Gene3D" id="1.25.40.10">
    <property type="entry name" value="Tetratricopeptide repeat domain"/>
    <property type="match status" value="1"/>
</dbReference>
<keyword evidence="4" id="KW-0472">Membrane</keyword>
<evidence type="ECO:0000313" key="6">
    <source>
        <dbReference type="Proteomes" id="UP001346149"/>
    </source>
</evidence>
<dbReference type="SUPFAM" id="SSF48452">
    <property type="entry name" value="TPR-like"/>
    <property type="match status" value="1"/>
</dbReference>
<evidence type="ECO:0000256" key="2">
    <source>
        <dbReference type="ARBA" id="ARBA00022803"/>
    </source>
</evidence>
<dbReference type="InterPro" id="IPR050498">
    <property type="entry name" value="Ycf3"/>
</dbReference>
<proteinExistence type="predicted"/>
<evidence type="ECO:0000256" key="1">
    <source>
        <dbReference type="ARBA" id="ARBA00022737"/>
    </source>
</evidence>
<keyword evidence="4" id="KW-0812">Transmembrane</keyword>
<keyword evidence="6" id="KW-1185">Reference proteome</keyword>
<evidence type="ECO:0000313" key="5">
    <source>
        <dbReference type="EMBL" id="KAK4788165.1"/>
    </source>
</evidence>
<feature type="repeat" description="TPR" evidence="3">
    <location>
        <begin position="168"/>
        <end position="201"/>
    </location>
</feature>
<dbReference type="PROSITE" id="PS50293">
    <property type="entry name" value="TPR_REGION"/>
    <property type="match status" value="1"/>
</dbReference>
<evidence type="ECO:0000256" key="3">
    <source>
        <dbReference type="PROSITE-ProRule" id="PRU00339"/>
    </source>
</evidence>
<evidence type="ECO:0000256" key="4">
    <source>
        <dbReference type="SAM" id="Phobius"/>
    </source>
</evidence>
<organism evidence="5 6">
    <name type="scientific">Trapa natans</name>
    <name type="common">Water chestnut</name>
    <dbReference type="NCBI Taxonomy" id="22666"/>
    <lineage>
        <taxon>Eukaryota</taxon>
        <taxon>Viridiplantae</taxon>
        <taxon>Streptophyta</taxon>
        <taxon>Embryophyta</taxon>
        <taxon>Tracheophyta</taxon>
        <taxon>Spermatophyta</taxon>
        <taxon>Magnoliopsida</taxon>
        <taxon>eudicotyledons</taxon>
        <taxon>Gunneridae</taxon>
        <taxon>Pentapetalae</taxon>
        <taxon>rosids</taxon>
        <taxon>malvids</taxon>
        <taxon>Myrtales</taxon>
        <taxon>Lythraceae</taxon>
        <taxon>Trapa</taxon>
    </lineage>
</organism>
<dbReference type="PROSITE" id="PS50005">
    <property type="entry name" value="TPR"/>
    <property type="match status" value="1"/>
</dbReference>
<dbReference type="InterPro" id="IPR019734">
    <property type="entry name" value="TPR_rpt"/>
</dbReference>
<accession>A0AAN7R4R8</accession>
<comment type="caution">
    <text evidence="5">The sequence shown here is derived from an EMBL/GenBank/DDBJ whole genome shotgun (WGS) entry which is preliminary data.</text>
</comment>
<dbReference type="PANTHER" id="PTHR44858">
    <property type="entry name" value="TETRATRICOPEPTIDE REPEAT PROTEIN 6"/>
    <property type="match status" value="1"/>
</dbReference>
<keyword evidence="4" id="KW-1133">Transmembrane helix</keyword>
<reference evidence="5 6" key="1">
    <citation type="journal article" date="2023" name="Hortic Res">
        <title>Pangenome of water caltrop reveals structural variations and asymmetric subgenome divergence after allopolyploidization.</title>
        <authorList>
            <person name="Zhang X."/>
            <person name="Chen Y."/>
            <person name="Wang L."/>
            <person name="Yuan Y."/>
            <person name="Fang M."/>
            <person name="Shi L."/>
            <person name="Lu R."/>
            <person name="Comes H.P."/>
            <person name="Ma Y."/>
            <person name="Chen Y."/>
            <person name="Huang G."/>
            <person name="Zhou Y."/>
            <person name="Zheng Z."/>
            <person name="Qiu Y."/>
        </authorList>
    </citation>
    <scope>NUCLEOTIDE SEQUENCE [LARGE SCALE GENOMIC DNA]</scope>
    <source>
        <strain evidence="5">F231</strain>
    </source>
</reference>
<dbReference type="EMBL" id="JAXQNO010000011">
    <property type="protein sequence ID" value="KAK4788165.1"/>
    <property type="molecule type" value="Genomic_DNA"/>
</dbReference>
<dbReference type="AlphaFoldDB" id="A0AAN7R4R8"/>
<dbReference type="PANTHER" id="PTHR44858:SF1">
    <property type="entry name" value="UDP-N-ACETYLGLUCOSAMINE--PEPTIDE N-ACETYLGLUCOSAMINYLTRANSFERASE SPINDLY-RELATED"/>
    <property type="match status" value="1"/>
</dbReference>
<dbReference type="Pfam" id="PF00515">
    <property type="entry name" value="TPR_1"/>
    <property type="match status" value="1"/>
</dbReference>
<feature type="transmembrane region" description="Helical" evidence="4">
    <location>
        <begin position="12"/>
        <end position="29"/>
    </location>
</feature>
<sequence length="213" mass="23360">MDHMWRDLILQAVVILVATVMFLSMYGIPQRALSRLRLRRRSDLQAKRHFVLGAQLLSKARSAPSRSSATSIAREAVTEADLAISTDPRDAANHILKALALDLQGFRTSALESLDTALSPLAIKSLGDKEIGDALYKRAEIKVGIGGRSRVDSAVDDLSRAVKLSPTPKAYSLLGQCYEKTKMKEEALQAYKEALRLEPTLSDAQEALARLDS</sequence>
<gene>
    <name evidence="5" type="ORF">SAY86_019484</name>
</gene>